<accession>A0A9J6Z8X8</accession>
<dbReference type="KEGG" id="plig:NAG76_12100"/>
<name>A0A9J6Z8X8_9BACL</name>
<evidence type="ECO:0000313" key="1">
    <source>
        <dbReference type="EMBL" id="URN92637.1"/>
    </source>
</evidence>
<protein>
    <submittedName>
        <fullName evidence="1">ATPase</fullName>
    </submittedName>
</protein>
<organism evidence="1 2">
    <name type="scientific">Candidatus Pristimantibacillus lignocellulolyticus</name>
    <dbReference type="NCBI Taxonomy" id="2994561"/>
    <lineage>
        <taxon>Bacteria</taxon>
        <taxon>Bacillati</taxon>
        <taxon>Bacillota</taxon>
        <taxon>Bacilli</taxon>
        <taxon>Bacillales</taxon>
        <taxon>Paenibacillaceae</taxon>
        <taxon>Candidatus Pristimantibacillus</taxon>
    </lineage>
</organism>
<dbReference type="Proteomes" id="UP001056756">
    <property type="component" value="Chromosome"/>
</dbReference>
<dbReference type="AlphaFoldDB" id="A0A9J6Z8X8"/>
<proteinExistence type="predicted"/>
<dbReference type="EMBL" id="CP097899">
    <property type="protein sequence ID" value="URN92637.1"/>
    <property type="molecule type" value="Genomic_DNA"/>
</dbReference>
<sequence length="125" mass="14483">MLPLGSKVVFIEDQFEQKLPIGEYGYIIAYDRNADNVFDYVVRVPALNRNFAVPDEDIELEEELLKQEAEEIEKEALIDYALATHNEQLFYNIMNGVAEEVEEESEPKIVSGEDFIRQINLKAWI</sequence>
<reference evidence="1" key="1">
    <citation type="submission" date="2022-05" db="EMBL/GenBank/DDBJ databases">
        <title>Novel bacterial taxa in a minimal lignocellulolytic consortium and its capacity to transform plastics disclosed by genome-resolved metagenomics.</title>
        <authorList>
            <person name="Rodriguez C.A.D."/>
            <person name="Diaz-Garcia L."/>
            <person name="Herrera K."/>
            <person name="Tarazona N.A."/>
            <person name="Sproer C."/>
            <person name="Overmann J."/>
            <person name="Jimenez D.J."/>
        </authorList>
    </citation>
    <scope>NUCLEOTIDE SEQUENCE</scope>
    <source>
        <strain evidence="1">MAG5</strain>
    </source>
</reference>
<evidence type="ECO:0000313" key="2">
    <source>
        <dbReference type="Proteomes" id="UP001056756"/>
    </source>
</evidence>
<gene>
    <name evidence="1" type="ORF">NAG76_12100</name>
</gene>